<evidence type="ECO:0000313" key="2">
    <source>
        <dbReference type="Proteomes" id="UP000499080"/>
    </source>
</evidence>
<proteinExistence type="predicted"/>
<dbReference type="Proteomes" id="UP000499080">
    <property type="component" value="Unassembled WGS sequence"/>
</dbReference>
<evidence type="ECO:0000313" key="1">
    <source>
        <dbReference type="EMBL" id="GBM50250.1"/>
    </source>
</evidence>
<name>A0A4Y2G987_ARAVE</name>
<sequence>MKKILSPVQEIGVQISHDSSHGSSLLSTRLSCDEEIPSLSKKTTGSKNTSPGTPLLSRVKNSIFCECRFELYNPTDFILCPSARLRGQKSNNENYRNSKPPGCDSHVHYFKMQYTRQRKHSKQTET</sequence>
<protein>
    <submittedName>
        <fullName evidence="1">Uncharacterized protein</fullName>
    </submittedName>
</protein>
<gene>
    <name evidence="1" type="ORF">AVEN_134811_1</name>
</gene>
<organism evidence="1 2">
    <name type="scientific">Araneus ventricosus</name>
    <name type="common">Orbweaver spider</name>
    <name type="synonym">Epeira ventricosa</name>
    <dbReference type="NCBI Taxonomy" id="182803"/>
    <lineage>
        <taxon>Eukaryota</taxon>
        <taxon>Metazoa</taxon>
        <taxon>Ecdysozoa</taxon>
        <taxon>Arthropoda</taxon>
        <taxon>Chelicerata</taxon>
        <taxon>Arachnida</taxon>
        <taxon>Araneae</taxon>
        <taxon>Araneomorphae</taxon>
        <taxon>Entelegynae</taxon>
        <taxon>Araneoidea</taxon>
        <taxon>Araneidae</taxon>
        <taxon>Araneus</taxon>
    </lineage>
</organism>
<reference evidence="1 2" key="1">
    <citation type="journal article" date="2019" name="Sci. Rep.">
        <title>Orb-weaving spider Araneus ventricosus genome elucidates the spidroin gene catalogue.</title>
        <authorList>
            <person name="Kono N."/>
            <person name="Nakamura H."/>
            <person name="Ohtoshi R."/>
            <person name="Moran D.A.P."/>
            <person name="Shinohara A."/>
            <person name="Yoshida Y."/>
            <person name="Fujiwara M."/>
            <person name="Mori M."/>
            <person name="Tomita M."/>
            <person name="Arakawa K."/>
        </authorList>
    </citation>
    <scope>NUCLEOTIDE SEQUENCE [LARGE SCALE GENOMIC DNA]</scope>
</reference>
<accession>A0A4Y2G987</accession>
<dbReference type="AlphaFoldDB" id="A0A4Y2G987"/>
<keyword evidence="2" id="KW-1185">Reference proteome</keyword>
<dbReference type="EMBL" id="BGPR01001289">
    <property type="protein sequence ID" value="GBM50250.1"/>
    <property type="molecule type" value="Genomic_DNA"/>
</dbReference>
<comment type="caution">
    <text evidence="1">The sequence shown here is derived from an EMBL/GenBank/DDBJ whole genome shotgun (WGS) entry which is preliminary data.</text>
</comment>